<dbReference type="AlphaFoldDB" id="A0A1C3NE17"/>
<dbReference type="EMBL" id="LT598496">
    <property type="protein sequence ID" value="SBV30842.1"/>
    <property type="molecule type" value="Genomic_DNA"/>
</dbReference>
<dbReference type="OrthoDB" id="5172791at2"/>
<dbReference type="SUPFAM" id="SSF51556">
    <property type="entry name" value="Metallo-dependent hydrolases"/>
    <property type="match status" value="1"/>
</dbReference>
<dbReference type="RefSeq" id="WP_091597455.1">
    <property type="nucleotide sequence ID" value="NZ_JBHRWG010000002.1"/>
</dbReference>
<evidence type="ECO:0000313" key="3">
    <source>
        <dbReference type="EMBL" id="SBV30842.1"/>
    </source>
</evidence>
<dbReference type="CDD" id="cd01292">
    <property type="entry name" value="metallo-dependent_hydrolases"/>
    <property type="match status" value="1"/>
</dbReference>
<gene>
    <name evidence="3" type="ORF">GA0070620_6444</name>
</gene>
<dbReference type="PANTHER" id="PTHR21240">
    <property type="entry name" value="2-AMINO-3-CARBOXYLMUCONATE-6-SEMIALDEHYDE DECARBOXYLASE"/>
    <property type="match status" value="1"/>
</dbReference>
<keyword evidence="4" id="KW-1185">Reference proteome</keyword>
<dbReference type="InterPro" id="IPR032466">
    <property type="entry name" value="Metal_Hydrolase"/>
</dbReference>
<dbReference type="GO" id="GO:0016787">
    <property type="term" value="F:hydrolase activity"/>
    <property type="evidence" value="ECO:0007669"/>
    <property type="project" value="InterPro"/>
</dbReference>
<sequence length="321" mass="34351">MTDPAGRDAGPLDPARGAGVSFPGNRGLAEGDAAVPAFWRGLGLPGLADVHVHFLPPRLLRRIWAYFDAAGPLVGTEWPIRYRWSDAERVAYLGRLGVRAFSALAYPHRPGMAADLNRWTLDFARNTPGCLPSATFFPEPDASGYVAEALAAGARVFKVHVQVGGFPPTDEALDAVWGLLADAGVPVVVHAGHAPVGTAHTGPEPFAAVLARHPALRAVVAHLGAPDYRAFLDLAEAYEGVRLDTTMAFTPFLDRLVPFPDDERPRLRELGLAGKVLLGSDFPNIPYPYADQLAGLARLDLGDDWLRAVCWGNAAALFDLA</sequence>
<reference evidence="4" key="1">
    <citation type="submission" date="2016-06" db="EMBL/GenBank/DDBJ databases">
        <authorList>
            <person name="Varghese N."/>
        </authorList>
    </citation>
    <scope>NUCLEOTIDE SEQUENCE [LARGE SCALE GENOMIC DNA]</scope>
    <source>
        <strain evidence="4">DSM 45344</strain>
    </source>
</reference>
<dbReference type="InterPro" id="IPR032465">
    <property type="entry name" value="ACMSD"/>
</dbReference>
<dbReference type="Pfam" id="PF04909">
    <property type="entry name" value="Amidohydro_2"/>
    <property type="match status" value="1"/>
</dbReference>
<name>A0A1C3NE17_9ACTN</name>
<dbReference type="GO" id="GO:0016831">
    <property type="term" value="F:carboxy-lyase activity"/>
    <property type="evidence" value="ECO:0007669"/>
    <property type="project" value="InterPro"/>
</dbReference>
<dbReference type="Gene3D" id="3.20.20.140">
    <property type="entry name" value="Metal-dependent hydrolases"/>
    <property type="match status" value="1"/>
</dbReference>
<dbReference type="GO" id="GO:0019748">
    <property type="term" value="P:secondary metabolic process"/>
    <property type="evidence" value="ECO:0007669"/>
    <property type="project" value="TreeGrafter"/>
</dbReference>
<feature type="domain" description="Amidohydrolase-related" evidence="2">
    <location>
        <begin position="49"/>
        <end position="320"/>
    </location>
</feature>
<evidence type="ECO:0000313" key="4">
    <source>
        <dbReference type="Proteomes" id="UP000199393"/>
    </source>
</evidence>
<proteinExistence type="predicted"/>
<organism evidence="3 4">
    <name type="scientific">Micromonospora krabiensis</name>
    <dbReference type="NCBI Taxonomy" id="307121"/>
    <lineage>
        <taxon>Bacteria</taxon>
        <taxon>Bacillati</taxon>
        <taxon>Actinomycetota</taxon>
        <taxon>Actinomycetes</taxon>
        <taxon>Micromonosporales</taxon>
        <taxon>Micromonosporaceae</taxon>
        <taxon>Micromonospora</taxon>
    </lineage>
</organism>
<dbReference type="InterPro" id="IPR006680">
    <property type="entry name" value="Amidohydro-rel"/>
</dbReference>
<protein>
    <recommendedName>
        <fullName evidence="2">Amidohydrolase-related domain-containing protein</fullName>
    </recommendedName>
</protein>
<evidence type="ECO:0000256" key="1">
    <source>
        <dbReference type="ARBA" id="ARBA00023239"/>
    </source>
</evidence>
<dbReference type="PANTHER" id="PTHR21240:SF28">
    <property type="entry name" value="ISO-OROTATE DECARBOXYLASE (EUROFUNG)"/>
    <property type="match status" value="1"/>
</dbReference>
<keyword evidence="1" id="KW-0456">Lyase</keyword>
<evidence type="ECO:0000259" key="2">
    <source>
        <dbReference type="Pfam" id="PF04909"/>
    </source>
</evidence>
<dbReference type="Proteomes" id="UP000199393">
    <property type="component" value="Chromosome I"/>
</dbReference>
<dbReference type="PATRIC" id="fig|307121.4.peg.6565"/>
<accession>A0A1C3NE17</accession>
<dbReference type="GO" id="GO:0005737">
    <property type="term" value="C:cytoplasm"/>
    <property type="evidence" value="ECO:0007669"/>
    <property type="project" value="TreeGrafter"/>
</dbReference>
<dbReference type="STRING" id="307121.GA0070620_6444"/>